<feature type="signal peptide" evidence="1">
    <location>
        <begin position="1"/>
        <end position="23"/>
    </location>
</feature>
<dbReference type="RefSeq" id="WP_311019876.1">
    <property type="nucleotide sequence ID" value="NZ_JAUHGG010000003.1"/>
</dbReference>
<dbReference type="EMBL" id="JAUHGG010000003">
    <property type="protein sequence ID" value="MDS1821064.1"/>
    <property type="molecule type" value="Genomic_DNA"/>
</dbReference>
<evidence type="ECO:0000313" key="3">
    <source>
        <dbReference type="Proteomes" id="UP001253193"/>
    </source>
</evidence>
<feature type="chain" id="PRO_5043521807" evidence="1">
    <location>
        <begin position="24"/>
        <end position="137"/>
    </location>
</feature>
<comment type="caution">
    <text evidence="2">The sequence shown here is derived from an EMBL/GenBank/DDBJ whole genome shotgun (WGS) entry which is preliminary data.</text>
</comment>
<keyword evidence="1" id="KW-0732">Signal</keyword>
<sequence length="137" mass="15337">MINKAFSLIAAITLITLPLTGVAQNPFNPQIDATQTLNIDQIKNGTNTGEGKVIAVSSGTTKVVIHEKDGREECLSKPKVILDKWCDAEFYDYWTLYHMVKQQEYLWVNNTCKLTKPKTVMVSSEPTNNPSNCNVIF</sequence>
<organism evidence="2 3">
    <name type="scientific">Vibrio parahaemolyticus</name>
    <dbReference type="NCBI Taxonomy" id="670"/>
    <lineage>
        <taxon>Bacteria</taxon>
        <taxon>Pseudomonadati</taxon>
        <taxon>Pseudomonadota</taxon>
        <taxon>Gammaproteobacteria</taxon>
        <taxon>Vibrionales</taxon>
        <taxon>Vibrionaceae</taxon>
        <taxon>Vibrio</taxon>
    </lineage>
</organism>
<dbReference type="Proteomes" id="UP001253193">
    <property type="component" value="Unassembled WGS sequence"/>
</dbReference>
<protein>
    <submittedName>
        <fullName evidence="2">Uncharacterized protein</fullName>
    </submittedName>
</protein>
<name>A0AAW8PYI7_VIBPH</name>
<gene>
    <name evidence="2" type="ORF">QX249_10370</name>
</gene>
<evidence type="ECO:0000256" key="1">
    <source>
        <dbReference type="SAM" id="SignalP"/>
    </source>
</evidence>
<accession>A0AAW8PYI7</accession>
<evidence type="ECO:0000313" key="2">
    <source>
        <dbReference type="EMBL" id="MDS1821064.1"/>
    </source>
</evidence>
<dbReference type="AlphaFoldDB" id="A0AAW8PYI7"/>
<proteinExistence type="predicted"/>
<reference evidence="2" key="1">
    <citation type="submission" date="2023-06" db="EMBL/GenBank/DDBJ databases">
        <title>Genomic Diversity of Vibrio spp. and Metagenomic Analysis of Pathogens in Florida Gulf Coastal Waters Following Hurricane Ian.</title>
        <authorList>
            <person name="Brumfield K.D."/>
        </authorList>
    </citation>
    <scope>NUCLEOTIDE SEQUENCE</scope>
    <source>
        <strain evidence="2">WBS2B-138</strain>
    </source>
</reference>